<evidence type="ECO:0000313" key="2">
    <source>
        <dbReference type="Proteomes" id="UP000326939"/>
    </source>
</evidence>
<organism evidence="1 2">
    <name type="scientific">Salix brachista</name>
    <dbReference type="NCBI Taxonomy" id="2182728"/>
    <lineage>
        <taxon>Eukaryota</taxon>
        <taxon>Viridiplantae</taxon>
        <taxon>Streptophyta</taxon>
        <taxon>Embryophyta</taxon>
        <taxon>Tracheophyta</taxon>
        <taxon>Spermatophyta</taxon>
        <taxon>Magnoliopsida</taxon>
        <taxon>eudicotyledons</taxon>
        <taxon>Gunneridae</taxon>
        <taxon>Pentapetalae</taxon>
        <taxon>rosids</taxon>
        <taxon>fabids</taxon>
        <taxon>Malpighiales</taxon>
        <taxon>Salicaceae</taxon>
        <taxon>Saliceae</taxon>
        <taxon>Salix</taxon>
    </lineage>
</organism>
<reference evidence="2" key="1">
    <citation type="journal article" date="2019" name="Gigascience">
        <title>De novo genome assembly of the endangered Acer yangbiense, a plant species with extremely small populations endemic to Yunnan Province, China.</title>
        <authorList>
            <person name="Yang J."/>
            <person name="Wariss H.M."/>
            <person name="Tao L."/>
            <person name="Zhang R."/>
            <person name="Yun Q."/>
            <person name="Hollingsworth P."/>
            <person name="Dao Z."/>
            <person name="Luo G."/>
            <person name="Guo H."/>
            <person name="Ma Y."/>
            <person name="Sun W."/>
        </authorList>
    </citation>
    <scope>NUCLEOTIDE SEQUENCE [LARGE SCALE GENOMIC DNA]</scope>
    <source>
        <strain evidence="2">cv. br00</strain>
    </source>
</reference>
<keyword evidence="2" id="KW-1185">Reference proteome</keyword>
<proteinExistence type="predicted"/>
<accession>A0A5N5LQY8</accession>
<comment type="caution">
    <text evidence="1">The sequence shown here is derived from an EMBL/GenBank/DDBJ whole genome shotgun (WGS) entry which is preliminary data.</text>
</comment>
<sequence>MYVKNLMGLSGLFVREDAVGMVMNQALLQLRLVLASMPLIPYAWKYGGVVGVLGEIEAINMLKRLAFSG</sequence>
<protein>
    <submittedName>
        <fullName evidence="1">Uncharacterized protein</fullName>
    </submittedName>
</protein>
<gene>
    <name evidence="1" type="ORF">DKX38_013192</name>
</gene>
<evidence type="ECO:0000313" key="1">
    <source>
        <dbReference type="EMBL" id="KAB5545080.1"/>
    </source>
</evidence>
<dbReference type="AlphaFoldDB" id="A0A5N5LQY8"/>
<dbReference type="EMBL" id="VDCV01000008">
    <property type="protein sequence ID" value="KAB5545080.1"/>
    <property type="molecule type" value="Genomic_DNA"/>
</dbReference>
<name>A0A5N5LQY8_9ROSI</name>
<dbReference type="Proteomes" id="UP000326939">
    <property type="component" value="Chromosome 8"/>
</dbReference>